<dbReference type="InterPro" id="IPR018673">
    <property type="entry name" value="DUF2141"/>
</dbReference>
<comment type="caution">
    <text evidence="2">The sequence shown here is derived from an EMBL/GenBank/DDBJ whole genome shotgun (WGS) entry which is preliminary data.</text>
</comment>
<dbReference type="Pfam" id="PF09912">
    <property type="entry name" value="DUF2141"/>
    <property type="match status" value="1"/>
</dbReference>
<evidence type="ECO:0000256" key="1">
    <source>
        <dbReference type="SAM" id="SignalP"/>
    </source>
</evidence>
<feature type="chain" id="PRO_5018566867" evidence="1">
    <location>
        <begin position="20"/>
        <end position="147"/>
    </location>
</feature>
<evidence type="ECO:0000313" key="3">
    <source>
        <dbReference type="Proteomes" id="UP000288178"/>
    </source>
</evidence>
<keyword evidence="3" id="KW-1185">Reference proteome</keyword>
<evidence type="ECO:0000313" key="2">
    <source>
        <dbReference type="EMBL" id="RVT49707.1"/>
    </source>
</evidence>
<dbReference type="RefSeq" id="WP_128199879.1">
    <property type="nucleotide sequence ID" value="NZ_SACT01000007.1"/>
</dbReference>
<dbReference type="OrthoDB" id="9788332at2"/>
<dbReference type="AlphaFoldDB" id="A0A3S2WSN3"/>
<sequence>MTRLLIGALTAACLVPAGAAAAPAAADLEITIRNVLPGQGELRIALFDTANGFPDEPASTQPTLRQRADGETVRVRFPGLPQGRWAVMVLQDLNGNGRIDSNLLGMPREPYGASNNRLPALSPPRFEEALVTLGPQGAQIQIDLKQP</sequence>
<gene>
    <name evidence="2" type="ORF">ENE75_18870</name>
</gene>
<proteinExistence type="predicted"/>
<protein>
    <submittedName>
        <fullName evidence="2">DUF2141 domain-containing protein</fullName>
    </submittedName>
</protein>
<reference evidence="2 3" key="1">
    <citation type="submission" date="2019-01" db="EMBL/GenBank/DDBJ databases">
        <authorList>
            <person name="Chen W.-M."/>
        </authorList>
    </citation>
    <scope>NUCLEOTIDE SEQUENCE [LARGE SCALE GENOMIC DNA]</scope>
    <source>
        <strain evidence="2 3">ICH-3</strain>
    </source>
</reference>
<keyword evidence="1" id="KW-0732">Signal</keyword>
<dbReference type="Proteomes" id="UP000288178">
    <property type="component" value="Unassembled WGS sequence"/>
</dbReference>
<feature type="signal peptide" evidence="1">
    <location>
        <begin position="1"/>
        <end position="19"/>
    </location>
</feature>
<dbReference type="EMBL" id="SACT01000007">
    <property type="protein sequence ID" value="RVT49707.1"/>
    <property type="molecule type" value="Genomic_DNA"/>
</dbReference>
<name>A0A3S2WSN3_9BURK</name>
<accession>A0A3S2WSN3</accession>
<organism evidence="2 3">
    <name type="scientific">Rubrivivax albus</name>
    <dbReference type="NCBI Taxonomy" id="2499835"/>
    <lineage>
        <taxon>Bacteria</taxon>
        <taxon>Pseudomonadati</taxon>
        <taxon>Pseudomonadota</taxon>
        <taxon>Betaproteobacteria</taxon>
        <taxon>Burkholderiales</taxon>
        <taxon>Sphaerotilaceae</taxon>
        <taxon>Rubrivivax</taxon>
    </lineage>
</organism>